<dbReference type="GO" id="GO:0042802">
    <property type="term" value="F:identical protein binding"/>
    <property type="evidence" value="ECO:0007669"/>
    <property type="project" value="UniProtKB-ARBA"/>
</dbReference>
<evidence type="ECO:0000256" key="11">
    <source>
        <dbReference type="ARBA" id="ARBA00022759"/>
    </source>
</evidence>
<keyword evidence="11 15" id="KW-0255">Endonuclease</keyword>
<dbReference type="SMART" id="SM00535">
    <property type="entry name" value="RIBOc"/>
    <property type="match status" value="1"/>
</dbReference>
<comment type="function">
    <text evidence="15">Digests double-stranded RNA. Involved in the processing of primary rRNA transcript to yield the immediate precursors to the large and small rRNAs (23S and 16S). Processes some mRNAs, and tRNAs when they are encoded in the rRNA operon. Processes pre-crRNA and tracrRNA of type II CRISPR loci if present in the organism.</text>
</comment>
<evidence type="ECO:0000256" key="14">
    <source>
        <dbReference type="ARBA" id="ARBA00022884"/>
    </source>
</evidence>
<keyword evidence="7 15" id="KW-0507">mRNA processing</keyword>
<reference evidence="18 19" key="1">
    <citation type="journal article" date="2017" name="ISME J.">
        <title>Energy and carbon metabolisms in a deep terrestrial subsurface fluid microbial community.</title>
        <authorList>
            <person name="Momper L."/>
            <person name="Jungbluth S.P."/>
            <person name="Lee M.D."/>
            <person name="Amend J.P."/>
        </authorList>
    </citation>
    <scope>NUCLEOTIDE SEQUENCE [LARGE SCALE GENOMIC DNA]</scope>
    <source>
        <strain evidence="18">SURF_17</strain>
    </source>
</reference>
<evidence type="ECO:0000256" key="3">
    <source>
        <dbReference type="ARBA" id="ARBA00010183"/>
    </source>
</evidence>
<feature type="binding site" evidence="15">
    <location>
        <position position="144"/>
    </location>
    <ligand>
        <name>Mg(2+)</name>
        <dbReference type="ChEBI" id="CHEBI:18420"/>
    </ligand>
</feature>
<accession>A0A419ET58</accession>
<evidence type="ECO:0000256" key="5">
    <source>
        <dbReference type="ARBA" id="ARBA00022490"/>
    </source>
</evidence>
<evidence type="ECO:0000256" key="10">
    <source>
        <dbReference type="ARBA" id="ARBA00022723"/>
    </source>
</evidence>
<dbReference type="GO" id="GO:0008033">
    <property type="term" value="P:tRNA processing"/>
    <property type="evidence" value="ECO:0007669"/>
    <property type="project" value="UniProtKB-KW"/>
</dbReference>
<evidence type="ECO:0000256" key="2">
    <source>
        <dbReference type="ARBA" id="ARBA00004496"/>
    </source>
</evidence>
<dbReference type="PROSITE" id="PS50137">
    <property type="entry name" value="DS_RBD"/>
    <property type="match status" value="1"/>
</dbReference>
<comment type="caution">
    <text evidence="18">The sequence shown here is derived from an EMBL/GenBank/DDBJ whole genome shotgun (WGS) entry which is preliminary data.</text>
</comment>
<comment type="similarity">
    <text evidence="3">Belongs to the ribonuclease III family.</text>
</comment>
<evidence type="ECO:0000256" key="15">
    <source>
        <dbReference type="HAMAP-Rule" id="MF_00104"/>
    </source>
</evidence>
<dbReference type="NCBIfam" id="TIGR02191">
    <property type="entry name" value="RNaseIII"/>
    <property type="match status" value="1"/>
</dbReference>
<keyword evidence="12 15" id="KW-0378">Hydrolase</keyword>
<evidence type="ECO:0000256" key="12">
    <source>
        <dbReference type="ARBA" id="ARBA00022801"/>
    </source>
</evidence>
<gene>
    <name evidence="15 18" type="primary">rnc</name>
    <name evidence="18" type="ORF">C4532_15320</name>
</gene>
<comment type="subcellular location">
    <subcellularLocation>
        <location evidence="2 15">Cytoplasm</location>
    </subcellularLocation>
</comment>
<comment type="catalytic activity">
    <reaction evidence="1 15">
        <text>Endonucleolytic cleavage to 5'-phosphomonoester.</text>
        <dbReference type="EC" id="3.1.26.3"/>
    </reaction>
</comment>
<feature type="domain" description="DRBM" evidence="16">
    <location>
        <begin position="182"/>
        <end position="250"/>
    </location>
</feature>
<protein>
    <recommendedName>
        <fullName evidence="15">Ribonuclease 3</fullName>
        <ecNumber evidence="15">3.1.26.3</ecNumber>
    </recommendedName>
    <alternativeName>
        <fullName evidence="15">Ribonuclease III</fullName>
        <shortName evidence="15">RNase III</shortName>
    </alternativeName>
</protein>
<dbReference type="InterPro" id="IPR014720">
    <property type="entry name" value="dsRBD_dom"/>
</dbReference>
<keyword evidence="9 15" id="KW-0540">Nuclease</keyword>
<organism evidence="18 19">
    <name type="scientific">Candidatus Abyssobacteria bacterium SURF_17</name>
    <dbReference type="NCBI Taxonomy" id="2093361"/>
    <lineage>
        <taxon>Bacteria</taxon>
        <taxon>Pseudomonadati</taxon>
        <taxon>Candidatus Hydrogenedentota</taxon>
        <taxon>Candidatus Abyssobacteria</taxon>
    </lineage>
</organism>
<evidence type="ECO:0000259" key="16">
    <source>
        <dbReference type="PROSITE" id="PS50137"/>
    </source>
</evidence>
<dbReference type="SUPFAM" id="SSF69065">
    <property type="entry name" value="RNase III domain-like"/>
    <property type="match status" value="1"/>
</dbReference>
<dbReference type="GO" id="GO:0003725">
    <property type="term" value="F:double-stranded RNA binding"/>
    <property type="evidence" value="ECO:0007669"/>
    <property type="project" value="TreeGrafter"/>
</dbReference>
<dbReference type="Gene3D" id="1.10.1520.10">
    <property type="entry name" value="Ribonuclease III domain"/>
    <property type="match status" value="1"/>
</dbReference>
<dbReference type="SUPFAM" id="SSF54768">
    <property type="entry name" value="dsRNA-binding domain-like"/>
    <property type="match status" value="1"/>
</dbReference>
<dbReference type="GO" id="GO:0046872">
    <property type="term" value="F:metal ion binding"/>
    <property type="evidence" value="ECO:0007669"/>
    <property type="project" value="UniProtKB-KW"/>
</dbReference>
<dbReference type="FunFam" id="1.10.1520.10:FF:000001">
    <property type="entry name" value="Ribonuclease 3"/>
    <property type="match status" value="1"/>
</dbReference>
<dbReference type="Pfam" id="PF14622">
    <property type="entry name" value="Ribonucleas_3_3"/>
    <property type="match status" value="1"/>
</dbReference>
<dbReference type="GO" id="GO:0004525">
    <property type="term" value="F:ribonuclease III activity"/>
    <property type="evidence" value="ECO:0007669"/>
    <property type="project" value="UniProtKB-UniRule"/>
</dbReference>
<name>A0A419ET58_9BACT</name>
<evidence type="ECO:0000256" key="9">
    <source>
        <dbReference type="ARBA" id="ARBA00022722"/>
    </source>
</evidence>
<evidence type="ECO:0000256" key="8">
    <source>
        <dbReference type="ARBA" id="ARBA00022694"/>
    </source>
</evidence>
<feature type="binding site" evidence="15">
    <location>
        <position position="141"/>
    </location>
    <ligand>
        <name>Mg(2+)</name>
        <dbReference type="ChEBI" id="CHEBI:18420"/>
    </ligand>
</feature>
<feature type="active site" evidence="15">
    <location>
        <position position="144"/>
    </location>
</feature>
<dbReference type="Pfam" id="PF00035">
    <property type="entry name" value="dsrm"/>
    <property type="match status" value="1"/>
</dbReference>
<dbReference type="CDD" id="cd00593">
    <property type="entry name" value="RIBOc"/>
    <property type="match status" value="1"/>
</dbReference>
<evidence type="ECO:0000256" key="6">
    <source>
        <dbReference type="ARBA" id="ARBA00022552"/>
    </source>
</evidence>
<dbReference type="FunFam" id="3.30.160.20:FF:000003">
    <property type="entry name" value="Ribonuclease 3"/>
    <property type="match status" value="1"/>
</dbReference>
<comment type="cofactor">
    <cofactor evidence="15">
        <name>Mg(2+)</name>
        <dbReference type="ChEBI" id="CHEBI:18420"/>
    </cofactor>
</comment>
<dbReference type="AlphaFoldDB" id="A0A419ET58"/>
<dbReference type="GO" id="GO:0006364">
    <property type="term" value="P:rRNA processing"/>
    <property type="evidence" value="ECO:0007669"/>
    <property type="project" value="UniProtKB-UniRule"/>
</dbReference>
<dbReference type="EMBL" id="QZKI01000110">
    <property type="protein sequence ID" value="RJP66986.1"/>
    <property type="molecule type" value="Genomic_DNA"/>
</dbReference>
<dbReference type="InterPro" id="IPR011907">
    <property type="entry name" value="RNase_III"/>
</dbReference>
<dbReference type="InterPro" id="IPR036389">
    <property type="entry name" value="RNase_III_sf"/>
</dbReference>
<dbReference type="GO" id="GO:0010468">
    <property type="term" value="P:regulation of gene expression"/>
    <property type="evidence" value="ECO:0007669"/>
    <property type="project" value="TreeGrafter"/>
</dbReference>
<sequence>MQPLSSKDISNHQSSHVVEPARRRVLRECEKLLHVRFRRLALLDQALSHSSFVNEMPEQKRPHNEKLEFLGDAVLELVVSHELFDSYPTYFEGQLTKLRAAVVSKATLAVVAKKIGIAAYIRLGKGEEMGGGRKRNALLADAMEAVIGAIYLDGGLRSAREFVVRHFGPEIESLDRDQHKMDYKSILQEITQSRFQTLPKYTVVSESGPPHERTYEVLLTINDEPYGVGHGYNKKEAQQNAACDALRKLQ</sequence>
<keyword evidence="13 15" id="KW-0460">Magnesium</keyword>
<evidence type="ECO:0000313" key="19">
    <source>
        <dbReference type="Proteomes" id="UP000285961"/>
    </source>
</evidence>
<dbReference type="CDD" id="cd10845">
    <property type="entry name" value="DSRM_RNAse_III_family"/>
    <property type="match status" value="1"/>
</dbReference>
<evidence type="ECO:0000256" key="4">
    <source>
        <dbReference type="ARBA" id="ARBA00011738"/>
    </source>
</evidence>
<evidence type="ECO:0000256" key="13">
    <source>
        <dbReference type="ARBA" id="ARBA00022842"/>
    </source>
</evidence>
<dbReference type="HAMAP" id="MF_00104">
    <property type="entry name" value="RNase_III"/>
    <property type="match status" value="1"/>
</dbReference>
<keyword evidence="8 15" id="KW-0819">tRNA processing</keyword>
<keyword evidence="6 15" id="KW-0698">rRNA processing</keyword>
<dbReference type="Proteomes" id="UP000285961">
    <property type="component" value="Unassembled WGS sequence"/>
</dbReference>
<dbReference type="PANTHER" id="PTHR11207">
    <property type="entry name" value="RIBONUCLEASE III"/>
    <property type="match status" value="1"/>
</dbReference>
<evidence type="ECO:0000313" key="18">
    <source>
        <dbReference type="EMBL" id="RJP66986.1"/>
    </source>
</evidence>
<keyword evidence="10 15" id="KW-0479">Metal-binding</keyword>
<feature type="active site" evidence="15">
    <location>
        <position position="72"/>
    </location>
</feature>
<dbReference type="SMART" id="SM00358">
    <property type="entry name" value="DSRM"/>
    <property type="match status" value="1"/>
</dbReference>
<dbReference type="GO" id="GO:0006397">
    <property type="term" value="P:mRNA processing"/>
    <property type="evidence" value="ECO:0007669"/>
    <property type="project" value="UniProtKB-UniRule"/>
</dbReference>
<feature type="binding site" evidence="15">
    <location>
        <position position="68"/>
    </location>
    <ligand>
        <name>Mg(2+)</name>
        <dbReference type="ChEBI" id="CHEBI:18420"/>
    </ligand>
</feature>
<comment type="subunit">
    <text evidence="4 15">Homodimer.</text>
</comment>
<dbReference type="GO" id="GO:0019843">
    <property type="term" value="F:rRNA binding"/>
    <property type="evidence" value="ECO:0007669"/>
    <property type="project" value="UniProtKB-KW"/>
</dbReference>
<dbReference type="Gene3D" id="3.30.160.20">
    <property type="match status" value="1"/>
</dbReference>
<keyword evidence="5 15" id="KW-0963">Cytoplasm</keyword>
<dbReference type="PANTHER" id="PTHR11207:SF0">
    <property type="entry name" value="RIBONUCLEASE 3"/>
    <property type="match status" value="1"/>
</dbReference>
<dbReference type="GO" id="GO:0005737">
    <property type="term" value="C:cytoplasm"/>
    <property type="evidence" value="ECO:0007669"/>
    <property type="project" value="UniProtKB-SubCell"/>
</dbReference>
<keyword evidence="14 15" id="KW-0694">RNA-binding</keyword>
<dbReference type="PROSITE" id="PS50142">
    <property type="entry name" value="RNASE_3_2"/>
    <property type="match status" value="1"/>
</dbReference>
<dbReference type="InterPro" id="IPR000999">
    <property type="entry name" value="RNase_III_dom"/>
</dbReference>
<feature type="domain" description="RNase III" evidence="17">
    <location>
        <begin position="26"/>
        <end position="155"/>
    </location>
</feature>
<evidence type="ECO:0000256" key="1">
    <source>
        <dbReference type="ARBA" id="ARBA00000109"/>
    </source>
</evidence>
<dbReference type="EC" id="3.1.26.3" evidence="15"/>
<keyword evidence="15" id="KW-0699">rRNA-binding</keyword>
<evidence type="ECO:0000259" key="17">
    <source>
        <dbReference type="PROSITE" id="PS50142"/>
    </source>
</evidence>
<evidence type="ECO:0000256" key="7">
    <source>
        <dbReference type="ARBA" id="ARBA00022664"/>
    </source>
</evidence>
<dbReference type="PROSITE" id="PS00517">
    <property type="entry name" value="RNASE_3_1"/>
    <property type="match status" value="1"/>
</dbReference>
<proteinExistence type="inferred from homology"/>